<dbReference type="GO" id="GO:0008887">
    <property type="term" value="F:glycerate kinase activity"/>
    <property type="evidence" value="ECO:0007669"/>
    <property type="project" value="UniProtKB-UniRule"/>
</dbReference>
<keyword evidence="3 4" id="KW-0418">Kinase</keyword>
<dbReference type="InterPro" id="IPR018193">
    <property type="entry name" value="Glyc_kinase_flavodox-like_fold"/>
</dbReference>
<dbReference type="GO" id="GO:0031388">
    <property type="term" value="P:organic acid phosphorylation"/>
    <property type="evidence" value="ECO:0007669"/>
    <property type="project" value="UniProtKB-UniRule"/>
</dbReference>
<evidence type="ECO:0000256" key="1">
    <source>
        <dbReference type="ARBA" id="ARBA00006284"/>
    </source>
</evidence>
<dbReference type="Gene3D" id="3.90.1510.10">
    <property type="entry name" value="Glycerate kinase, domain 2"/>
    <property type="match status" value="1"/>
</dbReference>
<dbReference type="InterPro" id="IPR036129">
    <property type="entry name" value="Glycerate_kinase_sf"/>
</dbReference>
<evidence type="ECO:0000256" key="3">
    <source>
        <dbReference type="ARBA" id="ARBA00022777"/>
    </source>
</evidence>
<dbReference type="PANTHER" id="PTHR21599">
    <property type="entry name" value="GLYCERATE KINASE"/>
    <property type="match status" value="1"/>
</dbReference>
<gene>
    <name evidence="5" type="primary">glxK</name>
    <name evidence="5" type="ORF">VQ7734_03405</name>
</gene>
<dbReference type="AlphaFoldDB" id="A0A1M7YYH3"/>
<evidence type="ECO:0000256" key="4">
    <source>
        <dbReference type="PIRNR" id="PIRNR006078"/>
    </source>
</evidence>
<dbReference type="RefSeq" id="WP_073584753.1">
    <property type="nucleotide sequence ID" value="NZ_AP024897.1"/>
</dbReference>
<dbReference type="EC" id="2.7.1.31" evidence="5"/>
<dbReference type="PANTHER" id="PTHR21599:SF0">
    <property type="entry name" value="GLYCERATE KINASE"/>
    <property type="match status" value="1"/>
</dbReference>
<name>A0A1M7YYH3_9VIBR</name>
<proteinExistence type="inferred from homology"/>
<reference evidence="6" key="1">
    <citation type="submission" date="2016-12" db="EMBL/GenBank/DDBJ databases">
        <authorList>
            <person name="Rodrigo-Torres L."/>
            <person name="Arahal R.D."/>
            <person name="Lucena T."/>
        </authorList>
    </citation>
    <scope>NUCLEOTIDE SEQUENCE [LARGE SCALE GENOMIC DNA]</scope>
</reference>
<protein>
    <submittedName>
        <fullName evidence="5">Glycerate kinase</fullName>
        <ecNumber evidence="5">2.7.1.31</ecNumber>
    </submittedName>
</protein>
<sequence length="386" mass="40384">MKIVIAPDSFKESLSAQQVCESVRTGMARVWPAAEFICVPVADGGEGTVQALVDATQGQRIETQVTGPLGDPVQAFYGLLGDLPGDEQTAVIEMAQASGLHWVPPEQRDPKLTTSYGTGQLILHALNHHARRLIIGLGGSATNDGGAGMLAALGVRFFNDDKEITRPAGQDLVTLTHIDISGLDPRLQSCEIQIACDVDNPLCGEYGASTIFGPQKGASEADVRLLENGLLKFGRLTEEMTGKMVINTPGSGAAGGMGAALTGYTNATLKPGVEIVTTTVRLAEHLADADLVITGEGRIDHQTVHGKTPAGVAAIAKQQHLPVIALAGCLGEGYQAVYECGIDAIFTILPGAMALPQALATAADNLTDTAENVARLWQLANSKSRF</sequence>
<dbReference type="OrthoDB" id="9774290at2"/>
<evidence type="ECO:0000313" key="5">
    <source>
        <dbReference type="EMBL" id="SHO57635.1"/>
    </source>
</evidence>
<evidence type="ECO:0000256" key="2">
    <source>
        <dbReference type="ARBA" id="ARBA00022679"/>
    </source>
</evidence>
<dbReference type="SUPFAM" id="SSF110738">
    <property type="entry name" value="Glycerate kinase I"/>
    <property type="match status" value="1"/>
</dbReference>
<evidence type="ECO:0000313" key="6">
    <source>
        <dbReference type="Proteomes" id="UP000184600"/>
    </source>
</evidence>
<comment type="similarity">
    <text evidence="1 4">Belongs to the glycerate kinase type-1 family.</text>
</comment>
<dbReference type="Gene3D" id="3.40.50.10350">
    <property type="entry name" value="Glycerate kinase, domain 1"/>
    <property type="match status" value="1"/>
</dbReference>
<dbReference type="PIRSF" id="PIRSF006078">
    <property type="entry name" value="GlxK"/>
    <property type="match status" value="1"/>
</dbReference>
<dbReference type="EMBL" id="FRFG01000043">
    <property type="protein sequence ID" value="SHO57635.1"/>
    <property type="molecule type" value="Genomic_DNA"/>
</dbReference>
<dbReference type="InterPro" id="IPR004381">
    <property type="entry name" value="Glycerate_kinase"/>
</dbReference>
<keyword evidence="2 4" id="KW-0808">Transferase</keyword>
<keyword evidence="6" id="KW-1185">Reference proteome</keyword>
<dbReference type="STRING" id="1117707.VQ7734_03405"/>
<dbReference type="InterPro" id="IPR018197">
    <property type="entry name" value="Glycerate_kinase_RE-like"/>
</dbReference>
<dbReference type="NCBIfam" id="TIGR00045">
    <property type="entry name" value="glycerate kinase"/>
    <property type="match status" value="1"/>
</dbReference>
<dbReference type="Pfam" id="PF02595">
    <property type="entry name" value="Gly_kinase"/>
    <property type="match status" value="1"/>
</dbReference>
<organism evidence="5 6">
    <name type="scientific">Vibrio quintilis</name>
    <dbReference type="NCBI Taxonomy" id="1117707"/>
    <lineage>
        <taxon>Bacteria</taxon>
        <taxon>Pseudomonadati</taxon>
        <taxon>Pseudomonadota</taxon>
        <taxon>Gammaproteobacteria</taxon>
        <taxon>Vibrionales</taxon>
        <taxon>Vibrionaceae</taxon>
        <taxon>Vibrio</taxon>
    </lineage>
</organism>
<dbReference type="Proteomes" id="UP000184600">
    <property type="component" value="Unassembled WGS sequence"/>
</dbReference>
<accession>A0A1M7YYH3</accession>